<feature type="binding site" evidence="6">
    <location>
        <position position="73"/>
    </location>
    <ligand>
        <name>Na(+)</name>
        <dbReference type="ChEBI" id="CHEBI:29101"/>
        <label>1</label>
    </ligand>
</feature>
<keyword evidence="5 7" id="KW-0472">Membrane</keyword>
<dbReference type="EMBL" id="CAAALY010020465">
    <property type="protein sequence ID" value="VEL14238.1"/>
    <property type="molecule type" value="Genomic_DNA"/>
</dbReference>
<dbReference type="OrthoDB" id="6581954at2759"/>
<evidence type="ECO:0000256" key="2">
    <source>
        <dbReference type="ARBA" id="ARBA00022448"/>
    </source>
</evidence>
<dbReference type="InterPro" id="IPR037272">
    <property type="entry name" value="SNS_sf"/>
</dbReference>
<dbReference type="PANTHER" id="PTHR11616">
    <property type="entry name" value="SODIUM/CHLORIDE DEPENDENT TRANSPORTER"/>
    <property type="match status" value="1"/>
</dbReference>
<evidence type="ECO:0000256" key="4">
    <source>
        <dbReference type="ARBA" id="ARBA00022989"/>
    </source>
</evidence>
<dbReference type="PROSITE" id="PS50267">
    <property type="entry name" value="NA_NEUROTRAN_SYMP_3"/>
    <property type="match status" value="1"/>
</dbReference>
<dbReference type="InterPro" id="IPR000175">
    <property type="entry name" value="Na/ntran_symport"/>
</dbReference>
<protein>
    <submittedName>
        <fullName evidence="8">Uncharacterized protein</fullName>
    </submittedName>
</protein>
<feature type="binding site" evidence="6">
    <location>
        <position position="76"/>
    </location>
    <ligand>
        <name>Na(+)</name>
        <dbReference type="ChEBI" id="CHEBI:29101"/>
        <label>1</label>
    </ligand>
</feature>
<feature type="binding site" evidence="6">
    <location>
        <position position="77"/>
    </location>
    <ligand>
        <name>Na(+)</name>
        <dbReference type="ChEBI" id="CHEBI:29101"/>
        <label>1</label>
    </ligand>
</feature>
<evidence type="ECO:0000313" key="9">
    <source>
        <dbReference type="Proteomes" id="UP000784294"/>
    </source>
</evidence>
<organism evidence="8 9">
    <name type="scientific">Protopolystoma xenopodis</name>
    <dbReference type="NCBI Taxonomy" id="117903"/>
    <lineage>
        <taxon>Eukaryota</taxon>
        <taxon>Metazoa</taxon>
        <taxon>Spiralia</taxon>
        <taxon>Lophotrochozoa</taxon>
        <taxon>Platyhelminthes</taxon>
        <taxon>Monogenea</taxon>
        <taxon>Polyopisthocotylea</taxon>
        <taxon>Polystomatidea</taxon>
        <taxon>Polystomatidae</taxon>
        <taxon>Protopolystoma</taxon>
    </lineage>
</organism>
<comment type="subcellular location">
    <subcellularLocation>
        <location evidence="1">Membrane</location>
        <topology evidence="1">Multi-pass membrane protein</topology>
    </subcellularLocation>
</comment>
<dbReference type="PANTHER" id="PTHR11616:SF240">
    <property type="entry name" value="BLOATED TUBULES, ISOFORM B-RELATED"/>
    <property type="match status" value="1"/>
</dbReference>
<keyword evidence="2" id="KW-0813">Transport</keyword>
<proteinExistence type="predicted"/>
<evidence type="ECO:0000313" key="8">
    <source>
        <dbReference type="EMBL" id="VEL14238.1"/>
    </source>
</evidence>
<evidence type="ECO:0000256" key="7">
    <source>
        <dbReference type="SAM" id="Phobius"/>
    </source>
</evidence>
<evidence type="ECO:0000256" key="3">
    <source>
        <dbReference type="ARBA" id="ARBA00022692"/>
    </source>
</evidence>
<feature type="transmembrane region" description="Helical" evidence="7">
    <location>
        <begin position="12"/>
        <end position="30"/>
    </location>
</feature>
<gene>
    <name evidence="8" type="ORF">PXEA_LOCUS7678</name>
</gene>
<dbReference type="PRINTS" id="PR00176">
    <property type="entry name" value="NANEUSMPORT"/>
</dbReference>
<dbReference type="SUPFAM" id="SSF161070">
    <property type="entry name" value="SNF-like"/>
    <property type="match status" value="1"/>
</dbReference>
<dbReference type="GO" id="GO:0005886">
    <property type="term" value="C:plasma membrane"/>
    <property type="evidence" value="ECO:0007669"/>
    <property type="project" value="TreeGrafter"/>
</dbReference>
<dbReference type="Proteomes" id="UP000784294">
    <property type="component" value="Unassembled WGS sequence"/>
</dbReference>
<reference evidence="8" key="1">
    <citation type="submission" date="2018-11" db="EMBL/GenBank/DDBJ databases">
        <authorList>
            <consortium name="Pathogen Informatics"/>
        </authorList>
    </citation>
    <scope>NUCLEOTIDE SEQUENCE</scope>
</reference>
<keyword evidence="6" id="KW-0479">Metal-binding</keyword>
<accession>A0A3S5A3R6</accession>
<name>A0A3S5A3R6_9PLAT</name>
<sequence length="93" mass="10124">MLIPVICCATSVYGGFAIFSVIGHMAYITGVHDVVAVMKQGPGLAFIAYPEALTKLPGSAIWSVIFFFMLITLGLDSQVIKSGRWLHRISQNH</sequence>
<dbReference type="AlphaFoldDB" id="A0A3S5A3R6"/>
<keyword evidence="4 7" id="KW-1133">Transmembrane helix</keyword>
<dbReference type="GO" id="GO:0006865">
    <property type="term" value="P:amino acid transport"/>
    <property type="evidence" value="ECO:0007669"/>
    <property type="project" value="TreeGrafter"/>
</dbReference>
<evidence type="ECO:0000256" key="6">
    <source>
        <dbReference type="PIRSR" id="PIRSR600175-1"/>
    </source>
</evidence>
<feature type="transmembrane region" description="Helical" evidence="7">
    <location>
        <begin position="60"/>
        <end position="80"/>
    </location>
</feature>
<dbReference type="Pfam" id="PF00209">
    <property type="entry name" value="SNF"/>
    <property type="match status" value="1"/>
</dbReference>
<evidence type="ECO:0000256" key="5">
    <source>
        <dbReference type="ARBA" id="ARBA00023136"/>
    </source>
</evidence>
<keyword evidence="3 7" id="KW-0812">Transmembrane</keyword>
<dbReference type="GO" id="GO:0035725">
    <property type="term" value="P:sodium ion transmembrane transport"/>
    <property type="evidence" value="ECO:0007669"/>
    <property type="project" value="TreeGrafter"/>
</dbReference>
<keyword evidence="9" id="KW-1185">Reference proteome</keyword>
<comment type="caution">
    <text evidence="8">The sequence shown here is derived from an EMBL/GenBank/DDBJ whole genome shotgun (WGS) entry which is preliminary data.</text>
</comment>
<evidence type="ECO:0000256" key="1">
    <source>
        <dbReference type="ARBA" id="ARBA00004141"/>
    </source>
</evidence>
<dbReference type="GO" id="GO:0046872">
    <property type="term" value="F:metal ion binding"/>
    <property type="evidence" value="ECO:0007669"/>
    <property type="project" value="UniProtKB-KW"/>
</dbReference>
<keyword evidence="6" id="KW-0915">Sodium</keyword>